<dbReference type="Gene3D" id="2.170.270.10">
    <property type="entry name" value="SET domain"/>
    <property type="match status" value="1"/>
</dbReference>
<sequence length="128" mass="14650">MLYISSISGKGRGVFSSKKIERDTVIERCPAVVIPHKDIDHLRSTVLNNYYFCWGRNQDQAAIALGLGSIYNHSYTPNALYRVCEDEEIIEFLAIKKILPNEEITINYNGTPNDQSPLWSEDSIQWIK</sequence>
<dbReference type="PROSITE" id="PS50280">
    <property type="entry name" value="SET"/>
    <property type="match status" value="1"/>
</dbReference>
<gene>
    <name evidence="2" type="ORF">M3P05_11945</name>
</gene>
<dbReference type="InterPro" id="IPR001214">
    <property type="entry name" value="SET_dom"/>
</dbReference>
<keyword evidence="3" id="KW-1185">Reference proteome</keyword>
<accession>A0ABT0PIQ9</accession>
<dbReference type="SMART" id="SM00317">
    <property type="entry name" value="SET"/>
    <property type="match status" value="1"/>
</dbReference>
<dbReference type="Proteomes" id="UP001203338">
    <property type="component" value="Unassembled WGS sequence"/>
</dbReference>
<dbReference type="SUPFAM" id="SSF82199">
    <property type="entry name" value="SET domain"/>
    <property type="match status" value="1"/>
</dbReference>
<dbReference type="EMBL" id="JAMFLX010000015">
    <property type="protein sequence ID" value="MCL6270637.1"/>
    <property type="molecule type" value="Genomic_DNA"/>
</dbReference>
<proteinExistence type="predicted"/>
<evidence type="ECO:0000313" key="2">
    <source>
        <dbReference type="EMBL" id="MCL6270637.1"/>
    </source>
</evidence>
<evidence type="ECO:0000259" key="1">
    <source>
        <dbReference type="PROSITE" id="PS50280"/>
    </source>
</evidence>
<dbReference type="InterPro" id="IPR009207">
    <property type="entry name" value="SET7_MeTrfase"/>
</dbReference>
<protein>
    <submittedName>
        <fullName evidence="2">SET domain-containing protein</fullName>
    </submittedName>
</protein>
<dbReference type="PIRSF" id="PIRSF022536">
    <property type="entry name" value="A612L_SET"/>
    <property type="match status" value="1"/>
</dbReference>
<dbReference type="RefSeq" id="WP_249699893.1">
    <property type="nucleotide sequence ID" value="NZ_JAMFLX010000015.1"/>
</dbReference>
<evidence type="ECO:0000313" key="3">
    <source>
        <dbReference type="Proteomes" id="UP001203338"/>
    </source>
</evidence>
<reference evidence="2 3" key="1">
    <citation type="submission" date="2022-05" db="EMBL/GenBank/DDBJ databases">
        <authorList>
            <person name="Park J.-S."/>
        </authorList>
    </citation>
    <scope>NUCLEOTIDE SEQUENCE [LARGE SCALE GENOMIC DNA]</scope>
    <source>
        <strain evidence="2 3">2012CJ34-2</strain>
    </source>
</reference>
<dbReference type="Pfam" id="PF00856">
    <property type="entry name" value="SET"/>
    <property type="match status" value="1"/>
</dbReference>
<dbReference type="InterPro" id="IPR046341">
    <property type="entry name" value="SET_dom_sf"/>
</dbReference>
<organism evidence="2 3">
    <name type="scientific">Parendozoicomonas callyspongiae</name>
    <dbReference type="NCBI Taxonomy" id="2942213"/>
    <lineage>
        <taxon>Bacteria</taxon>
        <taxon>Pseudomonadati</taxon>
        <taxon>Pseudomonadota</taxon>
        <taxon>Gammaproteobacteria</taxon>
        <taxon>Oceanospirillales</taxon>
        <taxon>Endozoicomonadaceae</taxon>
        <taxon>Parendozoicomonas</taxon>
    </lineage>
</organism>
<comment type="caution">
    <text evidence="2">The sequence shown here is derived from an EMBL/GenBank/DDBJ whole genome shotgun (WGS) entry which is preliminary data.</text>
</comment>
<dbReference type="CDD" id="cd10540">
    <property type="entry name" value="SET_SpSet7-like"/>
    <property type="match status" value="1"/>
</dbReference>
<feature type="domain" description="SET" evidence="1">
    <location>
        <begin position="1"/>
        <end position="109"/>
    </location>
</feature>
<name>A0ABT0PIQ9_9GAMM</name>